<sequence length="458" mass="53989">MDRKKKNEDDQDVIDFMELVEENLANNEKSKIEACEDLTSNDLFENKPLQDNEINSSNAEEEDNSSMQEFKKSENINKELNNLNEKIEKMACDIVETKELETDKEPLPSKIQQDQENTIYNESSKQLENASFDKINLIHSESLTNEFQNNRKNSTKQANNTNLQPYKPDSHALVKHSNLLGDVDENSIKIKKYPGYLYINIYAIEKYISSNTDVQSIFIQMKTKDFTYETDDYAEDVNIKINSMFNIKINSFDTIDMKFILNKRTEKKVIKSSECCVTIDKSFINKLHNTLYEVNYEWSPYSSNGFFRNIINFFSNEMADALNLKLFFSFISEEELKLINLSVPNTLYNLGKWLKIRKYAYNTWFSGFCNIRGFNIKICTHLWKRRFIKVHGYKVLIFNEHTKHLLGAFDLLLTMTNNREIIDEDNKFKIINDNTMIEFHFDCNEKYFSFRRVMQALL</sequence>
<accession>A0A0F9WGX3</accession>
<evidence type="ECO:0000313" key="2">
    <source>
        <dbReference type="EMBL" id="KKO76551.1"/>
    </source>
</evidence>
<name>A0A0F9WGX3_9MICR</name>
<dbReference type="AlphaFoldDB" id="A0A0F9WGX3"/>
<keyword evidence="3" id="KW-1185">Reference proteome</keyword>
<protein>
    <submittedName>
        <fullName evidence="2">Protein with wd40 repeat</fullName>
    </submittedName>
</protein>
<evidence type="ECO:0000313" key="3">
    <source>
        <dbReference type="Proteomes" id="UP000034350"/>
    </source>
</evidence>
<dbReference type="EMBL" id="JPQZ01000002">
    <property type="protein sequence ID" value="KKO76551.1"/>
    <property type="molecule type" value="Genomic_DNA"/>
</dbReference>
<dbReference type="RefSeq" id="XP_024332293.1">
    <property type="nucleotide sequence ID" value="XM_024474528.1"/>
</dbReference>
<dbReference type="VEuPathDB" id="MicrosporidiaDB:NCER_100155"/>
<gene>
    <name evidence="2" type="ORF">AAJ76_200091942</name>
</gene>
<dbReference type="VEuPathDB" id="MicrosporidiaDB:AAJ76_200091942"/>
<feature type="region of interest" description="Disordered" evidence="1">
    <location>
        <begin position="41"/>
        <end position="75"/>
    </location>
</feature>
<feature type="compositionally biased region" description="Polar residues" evidence="1">
    <location>
        <begin position="147"/>
        <end position="164"/>
    </location>
</feature>
<comment type="caution">
    <text evidence="2">The sequence shown here is derived from an EMBL/GenBank/DDBJ whole genome shotgun (WGS) entry which is preliminary data.</text>
</comment>
<feature type="region of interest" description="Disordered" evidence="1">
    <location>
        <begin position="147"/>
        <end position="168"/>
    </location>
</feature>
<dbReference type="OrthoDB" id="2191243at2759"/>
<dbReference type="Proteomes" id="UP000034350">
    <property type="component" value="Unassembled WGS sequence"/>
</dbReference>
<evidence type="ECO:0000256" key="1">
    <source>
        <dbReference type="SAM" id="MobiDB-lite"/>
    </source>
</evidence>
<organism evidence="2 3">
    <name type="scientific">Vairimorpha ceranae</name>
    <dbReference type="NCBI Taxonomy" id="40302"/>
    <lineage>
        <taxon>Eukaryota</taxon>
        <taxon>Fungi</taxon>
        <taxon>Fungi incertae sedis</taxon>
        <taxon>Microsporidia</taxon>
        <taxon>Nosematidae</taxon>
        <taxon>Vairimorpha</taxon>
    </lineage>
</organism>
<reference evidence="2 3" key="1">
    <citation type="journal article" date="2015" name="Environ. Microbiol.">
        <title>Genome analyses suggest the presence of polyploidy and recent human-driven expansions in eight global populations of the honeybee pathogen Nosema ceranae.</title>
        <authorList>
            <person name="Pelin A."/>
            <person name="Selman M."/>
            <person name="Aris-Brosou S."/>
            <person name="Farinelli L."/>
            <person name="Corradi N."/>
        </authorList>
    </citation>
    <scope>NUCLEOTIDE SEQUENCE [LARGE SCALE GENOMIC DNA]</scope>
    <source>
        <strain evidence="2 3">PA08 1199</strain>
    </source>
</reference>
<dbReference type="GeneID" id="36319452"/>
<proteinExistence type="predicted"/>